<evidence type="ECO:0000256" key="12">
    <source>
        <dbReference type="ARBA" id="ARBA00022989"/>
    </source>
</evidence>
<keyword evidence="8 18" id="KW-0812">Transmembrane</keyword>
<keyword evidence="11 18" id="KW-0249">Electron transport</keyword>
<dbReference type="GO" id="GO:0005743">
    <property type="term" value="C:mitochondrial inner membrane"/>
    <property type="evidence" value="ECO:0007669"/>
    <property type="project" value="UniProtKB-SubCell"/>
</dbReference>
<sequence length="325" mass="37819">MYKSSSLFFMMMICGTMITISSSNWISMWMGLELNMMSFIPLIYNKSNKSSEACMIYFLVQSLSSGVLMFSILMSKMWNIQEITLNWLMSISLLIKMGAAPFHMWFPEMMAKMSWLNCFILMTWQKLAPLFMMSNINKDMQLLMMTTLLSVVAGVVGGLNQTSLRKLMAYSSINHLGWMLPMTLSESWINYMWIYTVINLTVCLMFSKLNIMFINQVNSLSMSMAEKLMYMINMFSLGGLPPFLGFLAKLITIYELTHRGMYMLMFIMIMMSIITLFYYMRIMTSMLLSYQSINKWITTNNKMTLPLMTLLINMMTPLAYMLTFI</sequence>
<keyword evidence="6" id="KW-0813">Transport</keyword>
<comment type="similarity">
    <text evidence="3 18">Belongs to the complex I subunit 2 family.</text>
</comment>
<keyword evidence="7 18" id="KW-0679">Respiratory chain</keyword>
<evidence type="ECO:0000256" key="4">
    <source>
        <dbReference type="ARBA" id="ARBA00012944"/>
    </source>
</evidence>
<evidence type="ECO:0000313" key="20">
    <source>
        <dbReference type="EMBL" id="AUW38590.1"/>
    </source>
</evidence>
<dbReference type="PANTHER" id="PTHR46552">
    <property type="entry name" value="NADH-UBIQUINONE OXIDOREDUCTASE CHAIN 2"/>
    <property type="match status" value="1"/>
</dbReference>
<feature type="transmembrane region" description="Helical" evidence="18">
    <location>
        <begin position="7"/>
        <end position="32"/>
    </location>
</feature>
<keyword evidence="10 18" id="KW-1278">Translocase</keyword>
<feature type="domain" description="NADH:quinone oxidoreductase/Mrp antiporter transmembrane" evidence="19">
    <location>
        <begin position="22"/>
        <end position="275"/>
    </location>
</feature>
<feature type="transmembrane region" description="Helical" evidence="18">
    <location>
        <begin position="188"/>
        <end position="207"/>
    </location>
</feature>
<evidence type="ECO:0000256" key="17">
    <source>
        <dbReference type="ARBA" id="ARBA00049551"/>
    </source>
</evidence>
<comment type="subcellular location">
    <subcellularLocation>
        <location evidence="2 18">Mitochondrion inner membrane</location>
        <topology evidence="2 18">Multi-pass membrane protein</topology>
    </subcellularLocation>
</comment>
<evidence type="ECO:0000256" key="5">
    <source>
        <dbReference type="ARBA" id="ARBA00021008"/>
    </source>
</evidence>
<comment type="catalytic activity">
    <reaction evidence="17 18">
        <text>a ubiquinone + NADH + 5 H(+)(in) = a ubiquinol + NAD(+) + 4 H(+)(out)</text>
        <dbReference type="Rhea" id="RHEA:29091"/>
        <dbReference type="Rhea" id="RHEA-COMP:9565"/>
        <dbReference type="Rhea" id="RHEA-COMP:9566"/>
        <dbReference type="ChEBI" id="CHEBI:15378"/>
        <dbReference type="ChEBI" id="CHEBI:16389"/>
        <dbReference type="ChEBI" id="CHEBI:17976"/>
        <dbReference type="ChEBI" id="CHEBI:57540"/>
        <dbReference type="ChEBI" id="CHEBI:57945"/>
        <dbReference type="EC" id="7.1.1.2"/>
    </reaction>
</comment>
<evidence type="ECO:0000256" key="10">
    <source>
        <dbReference type="ARBA" id="ARBA00022967"/>
    </source>
</evidence>
<dbReference type="Pfam" id="PF00361">
    <property type="entry name" value="Proton_antipo_M"/>
    <property type="match status" value="1"/>
</dbReference>
<feature type="transmembrane region" description="Helical" evidence="18">
    <location>
        <begin position="228"/>
        <end position="248"/>
    </location>
</feature>
<protein>
    <recommendedName>
        <fullName evidence="5 18">NADH-ubiquinone oxidoreductase chain 2</fullName>
        <ecNumber evidence="4 18">7.1.1.2</ecNumber>
    </recommendedName>
</protein>
<dbReference type="PANTHER" id="PTHR46552:SF1">
    <property type="entry name" value="NADH-UBIQUINONE OXIDOREDUCTASE CHAIN 2"/>
    <property type="match status" value="1"/>
</dbReference>
<keyword evidence="16 18" id="KW-0472">Membrane</keyword>
<dbReference type="GO" id="GO:0006120">
    <property type="term" value="P:mitochondrial electron transport, NADH to ubiquinone"/>
    <property type="evidence" value="ECO:0007669"/>
    <property type="project" value="InterPro"/>
</dbReference>
<dbReference type="AlphaFoldDB" id="A0A2K9YV23"/>
<dbReference type="InterPro" id="IPR050175">
    <property type="entry name" value="Complex_I_Subunit_2"/>
</dbReference>
<name>A0A2K9YV23_9HEMI</name>
<evidence type="ECO:0000256" key="7">
    <source>
        <dbReference type="ARBA" id="ARBA00022660"/>
    </source>
</evidence>
<evidence type="ECO:0000256" key="8">
    <source>
        <dbReference type="ARBA" id="ARBA00022692"/>
    </source>
</evidence>
<keyword evidence="12 18" id="KW-1133">Transmembrane helix</keyword>
<evidence type="ECO:0000259" key="19">
    <source>
        <dbReference type="Pfam" id="PF00361"/>
    </source>
</evidence>
<keyword evidence="14 18" id="KW-0830">Ubiquinone</keyword>
<dbReference type="InterPro" id="IPR001750">
    <property type="entry name" value="ND/Mrp_TM"/>
</dbReference>
<organism evidence="20">
    <name type="scientific">Megymenum sp. YW-2018</name>
    <dbReference type="NCBI Taxonomy" id="2080381"/>
    <lineage>
        <taxon>Eukaryota</taxon>
        <taxon>Metazoa</taxon>
        <taxon>Ecdysozoa</taxon>
        <taxon>Arthropoda</taxon>
        <taxon>Hexapoda</taxon>
        <taxon>Insecta</taxon>
        <taxon>Pterygota</taxon>
        <taxon>Neoptera</taxon>
        <taxon>Paraneoptera</taxon>
        <taxon>Hemiptera</taxon>
        <taxon>Heteroptera</taxon>
        <taxon>Panheteroptera</taxon>
        <taxon>Pentatomomorpha</taxon>
        <taxon>Pentatomoidea</taxon>
        <taxon>Dinidoridae</taxon>
        <taxon>Megymenum</taxon>
    </lineage>
</organism>
<evidence type="ECO:0000256" key="16">
    <source>
        <dbReference type="ARBA" id="ARBA00023136"/>
    </source>
</evidence>
<dbReference type="GO" id="GO:0008137">
    <property type="term" value="F:NADH dehydrogenase (ubiquinone) activity"/>
    <property type="evidence" value="ECO:0007669"/>
    <property type="project" value="UniProtKB-EC"/>
</dbReference>
<evidence type="ECO:0000256" key="15">
    <source>
        <dbReference type="ARBA" id="ARBA00023128"/>
    </source>
</evidence>
<evidence type="ECO:0000256" key="6">
    <source>
        <dbReference type="ARBA" id="ARBA00022448"/>
    </source>
</evidence>
<feature type="transmembrane region" description="Helical" evidence="18">
    <location>
        <begin position="303"/>
        <end position="322"/>
    </location>
</feature>
<comment type="function">
    <text evidence="18">Core subunit of the mitochondrial membrane respiratory chain NADH dehydrogenase (Complex I) which catalyzes electron transfer from NADH through the respiratory chain, using ubiquinone as an electron acceptor. Essential for the catalytic activity and assembly of complex I.</text>
</comment>
<accession>A0A2K9YV23</accession>
<keyword evidence="13 18" id="KW-0520">NAD</keyword>
<evidence type="ECO:0000256" key="18">
    <source>
        <dbReference type="RuleBase" id="RU003403"/>
    </source>
</evidence>
<feature type="transmembrane region" description="Helical" evidence="18">
    <location>
        <begin position="85"/>
        <end position="106"/>
    </location>
</feature>
<keyword evidence="15 18" id="KW-0496">Mitochondrion</keyword>
<comment type="function">
    <text evidence="1">Core subunit of the mitochondrial membrane respiratory chain NADH dehydrogenase (Complex I) that is believed to belong to the minimal assembly required for catalysis. Complex I functions in the transfer of electrons from NADH to the respiratory chain. The immediate electron acceptor for the enzyme is believed to be ubiquinone.</text>
</comment>
<feature type="transmembrane region" description="Helical" evidence="18">
    <location>
        <begin position="142"/>
        <end position="159"/>
    </location>
</feature>
<evidence type="ECO:0000256" key="2">
    <source>
        <dbReference type="ARBA" id="ARBA00004448"/>
    </source>
</evidence>
<proteinExistence type="inferred from homology"/>
<dbReference type="InterPro" id="IPR003917">
    <property type="entry name" value="NADH_UbQ_OxRdtase_chain2"/>
</dbReference>
<evidence type="ECO:0000256" key="13">
    <source>
        <dbReference type="ARBA" id="ARBA00023027"/>
    </source>
</evidence>
<evidence type="ECO:0000256" key="1">
    <source>
        <dbReference type="ARBA" id="ARBA00003257"/>
    </source>
</evidence>
<keyword evidence="9 18" id="KW-0999">Mitochondrion inner membrane</keyword>
<evidence type="ECO:0000256" key="11">
    <source>
        <dbReference type="ARBA" id="ARBA00022982"/>
    </source>
</evidence>
<dbReference type="EMBL" id="MF078034">
    <property type="protein sequence ID" value="AUW38590.1"/>
    <property type="molecule type" value="Genomic_DNA"/>
</dbReference>
<feature type="transmembrane region" description="Helical" evidence="18">
    <location>
        <begin position="260"/>
        <end position="282"/>
    </location>
</feature>
<geneLocation type="mitochondrion" evidence="20"/>
<evidence type="ECO:0000256" key="9">
    <source>
        <dbReference type="ARBA" id="ARBA00022792"/>
    </source>
</evidence>
<feature type="transmembrane region" description="Helical" evidence="18">
    <location>
        <begin position="55"/>
        <end position="73"/>
    </location>
</feature>
<dbReference type="PRINTS" id="PR01436">
    <property type="entry name" value="NADHDHGNASE2"/>
</dbReference>
<evidence type="ECO:0000256" key="3">
    <source>
        <dbReference type="ARBA" id="ARBA00007012"/>
    </source>
</evidence>
<gene>
    <name evidence="20" type="primary">ND2</name>
</gene>
<evidence type="ECO:0000256" key="14">
    <source>
        <dbReference type="ARBA" id="ARBA00023075"/>
    </source>
</evidence>
<dbReference type="EC" id="7.1.1.2" evidence="4 18"/>
<reference evidence="20" key="1">
    <citation type="journal article" date="2018" name="Cladistics">
        <title>Phylogeny and the colourful history of jewel bugs (Insecta: Hemiptera: Scutelleridae).</title>
        <authorList>
            <person name="Wu Y."/>
            <person name="Redei D."/>
            <person name="Eger J."/>
            <person name="Wang Y."/>
            <person name="Wu H."/>
            <person name="Carapezza A."/>
            <person name="Kment P."/>
            <person name="Cai B."/>
            <person name="Sun X."/>
            <person name="Guo P."/>
            <person name="Luo J."/>
            <person name="Xie Q."/>
        </authorList>
    </citation>
    <scope>NUCLEOTIDE SEQUENCE</scope>
</reference>